<keyword evidence="6 9" id="KW-0472">Membrane</keyword>
<evidence type="ECO:0000256" key="4">
    <source>
        <dbReference type="ARBA" id="ARBA00022692"/>
    </source>
</evidence>
<keyword evidence="4 9" id="KW-0812">Transmembrane</keyword>
<evidence type="ECO:0000256" key="2">
    <source>
        <dbReference type="ARBA" id="ARBA00022448"/>
    </source>
</evidence>
<evidence type="ECO:0000256" key="8">
    <source>
        <dbReference type="SAM" id="MobiDB-lite"/>
    </source>
</evidence>
<accession>J6ER40</accession>
<dbReference type="OrthoDB" id="6770063at2759"/>
<name>J6ER40_TRIAS</name>
<feature type="transmembrane region" description="Helical" evidence="9">
    <location>
        <begin position="87"/>
        <end position="111"/>
    </location>
</feature>
<feature type="transmembrane region" description="Helical" evidence="9">
    <location>
        <begin position="415"/>
        <end position="438"/>
    </location>
</feature>
<feature type="transmembrane region" description="Helical" evidence="9">
    <location>
        <begin position="444"/>
        <end position="462"/>
    </location>
</feature>
<feature type="transmembrane region" description="Helical" evidence="9">
    <location>
        <begin position="328"/>
        <end position="354"/>
    </location>
</feature>
<comment type="subcellular location">
    <subcellularLocation>
        <location evidence="1">Cell membrane</location>
        <topology evidence="1">Multi-pass membrane protein</topology>
    </subcellularLocation>
</comment>
<evidence type="ECO:0000313" key="11">
    <source>
        <dbReference type="EMBL" id="EJT46969.1"/>
    </source>
</evidence>
<dbReference type="Gene3D" id="1.20.1250.20">
    <property type="entry name" value="MFS general substrate transporter like domains"/>
    <property type="match status" value="1"/>
</dbReference>
<feature type="transmembrane region" description="Helical" evidence="9">
    <location>
        <begin position="156"/>
        <end position="175"/>
    </location>
</feature>
<dbReference type="GO" id="GO:0022857">
    <property type="term" value="F:transmembrane transporter activity"/>
    <property type="evidence" value="ECO:0007669"/>
    <property type="project" value="InterPro"/>
</dbReference>
<evidence type="ECO:0000256" key="7">
    <source>
        <dbReference type="ARBA" id="ARBA00038459"/>
    </source>
</evidence>
<evidence type="ECO:0000313" key="12">
    <source>
        <dbReference type="Proteomes" id="UP000002748"/>
    </source>
</evidence>
<proteinExistence type="inferred from homology"/>
<evidence type="ECO:0000259" key="10">
    <source>
        <dbReference type="PROSITE" id="PS50850"/>
    </source>
</evidence>
<dbReference type="Pfam" id="PF07690">
    <property type="entry name" value="MFS_1"/>
    <property type="match status" value="1"/>
</dbReference>
<dbReference type="GO" id="GO:0005886">
    <property type="term" value="C:plasma membrane"/>
    <property type="evidence" value="ECO:0007669"/>
    <property type="project" value="UniProtKB-SubCell"/>
</dbReference>
<sequence>MSSDIEKAVGGGALAADNRADDPNDRNFGAQALESPDASTAPSEYHEPLKLTQTVLSTRSAREAAKQLQNFDTSPENPRNWPLSKKWGLCLTITVTGFISTSASSIAVPGIHQVMAEFGIHNLKIGTLITCFYVLGLGTGPFIFAPISELWGRQVAYLSSQFFFVIFAIGAAVAPNMAALIVLRFFCGMMGSVGPTLGVATCADRGLTVSIYAIGPMAGPVLGSMLGYWILFGGWRWELWFMVIASGLNFALLVCFSQETYAPVIQRKLGYRIQYPQPDPTSFLDRFSPKRIIHNLGWMSATVSKSEAGDAFSKALTRPPRLLFGNPVALITCVYYAYLYSIIYVFLISTPLLFGPPPFKVDGLFSYQWPRGTVALGYVGSAIGFFSAAFVAATQQDRIYKYLMRRNGDNGQPEYRFVLTQIGTVLLPVGLFIFGWTAQAETHWIGPVIGQVILSFGCMLAFNSIQNFLVDAFFPFHAAATAGASAMRSMFACVLPVFCAQMFGTLGWGWGGSLLAFIALVAIPGPLIMFKYGRRLRERYKFEG</sequence>
<evidence type="ECO:0000256" key="9">
    <source>
        <dbReference type="SAM" id="Phobius"/>
    </source>
</evidence>
<gene>
    <name evidence="11" type="ORF">A1Q1_04212</name>
</gene>
<dbReference type="InterPro" id="IPR020846">
    <property type="entry name" value="MFS_dom"/>
</dbReference>
<dbReference type="KEGG" id="tasa:A1Q1_04212"/>
<evidence type="ECO:0000256" key="6">
    <source>
        <dbReference type="ARBA" id="ARBA00023136"/>
    </source>
</evidence>
<dbReference type="AlphaFoldDB" id="J6ER40"/>
<evidence type="ECO:0000256" key="3">
    <source>
        <dbReference type="ARBA" id="ARBA00022475"/>
    </source>
</evidence>
<dbReference type="HOGENOM" id="CLU_008455_1_1_1"/>
<feature type="transmembrane region" description="Helical" evidence="9">
    <location>
        <begin position="123"/>
        <end position="144"/>
    </location>
</feature>
<feature type="transmembrane region" description="Helical" evidence="9">
    <location>
        <begin position="237"/>
        <end position="257"/>
    </location>
</feature>
<dbReference type="SUPFAM" id="SSF103473">
    <property type="entry name" value="MFS general substrate transporter"/>
    <property type="match status" value="1"/>
</dbReference>
<organism evidence="11 12">
    <name type="scientific">Trichosporon asahii var. asahii (strain ATCC 90039 / CBS 2479 / JCM 2466 / KCTC 7840 / NBRC 103889/ NCYC 2677 / UAMH 7654)</name>
    <name type="common">Yeast</name>
    <dbReference type="NCBI Taxonomy" id="1186058"/>
    <lineage>
        <taxon>Eukaryota</taxon>
        <taxon>Fungi</taxon>
        <taxon>Dikarya</taxon>
        <taxon>Basidiomycota</taxon>
        <taxon>Agaricomycotina</taxon>
        <taxon>Tremellomycetes</taxon>
        <taxon>Trichosporonales</taxon>
        <taxon>Trichosporonaceae</taxon>
        <taxon>Trichosporon</taxon>
    </lineage>
</organism>
<keyword evidence="3" id="KW-1003">Cell membrane</keyword>
<feature type="transmembrane region" description="Helical" evidence="9">
    <location>
        <begin position="181"/>
        <end position="202"/>
    </location>
</feature>
<feature type="domain" description="Major facilitator superfamily (MFS) profile" evidence="10">
    <location>
        <begin position="89"/>
        <end position="537"/>
    </location>
</feature>
<evidence type="ECO:0000256" key="1">
    <source>
        <dbReference type="ARBA" id="ARBA00004651"/>
    </source>
</evidence>
<comment type="caution">
    <text evidence="11">The sequence shown here is derived from an EMBL/GenBank/DDBJ whole genome shotgun (WGS) entry which is preliminary data.</text>
</comment>
<feature type="transmembrane region" description="Helical" evidence="9">
    <location>
        <begin position="374"/>
        <end position="394"/>
    </location>
</feature>
<dbReference type="GeneID" id="25987725"/>
<dbReference type="RefSeq" id="XP_014178064.1">
    <property type="nucleotide sequence ID" value="XM_014322589.1"/>
</dbReference>
<feature type="transmembrane region" description="Helical" evidence="9">
    <location>
        <begin position="209"/>
        <end position="231"/>
    </location>
</feature>
<dbReference type="PROSITE" id="PS50850">
    <property type="entry name" value="MFS"/>
    <property type="match status" value="1"/>
</dbReference>
<protein>
    <submittedName>
        <fullName evidence="11">Polyamine transport-related protein</fullName>
    </submittedName>
</protein>
<keyword evidence="2" id="KW-0813">Transport</keyword>
<comment type="similarity">
    <text evidence="7">Belongs to the major facilitator superfamily. DHA1 family. Polyamines/proton antiporter (TC 2.A.1.2.16) subfamily.</text>
</comment>
<feature type="transmembrane region" description="Helical" evidence="9">
    <location>
        <begin position="510"/>
        <end position="530"/>
    </location>
</feature>
<dbReference type="InterPro" id="IPR036259">
    <property type="entry name" value="MFS_trans_sf"/>
</dbReference>
<dbReference type="InterPro" id="IPR011701">
    <property type="entry name" value="MFS"/>
</dbReference>
<dbReference type="EMBL" id="ALBS01000266">
    <property type="protein sequence ID" value="EJT46969.1"/>
    <property type="molecule type" value="Genomic_DNA"/>
</dbReference>
<feature type="transmembrane region" description="Helical" evidence="9">
    <location>
        <begin position="474"/>
        <end position="498"/>
    </location>
</feature>
<feature type="region of interest" description="Disordered" evidence="8">
    <location>
        <begin position="1"/>
        <end position="47"/>
    </location>
</feature>
<evidence type="ECO:0000256" key="5">
    <source>
        <dbReference type="ARBA" id="ARBA00022989"/>
    </source>
</evidence>
<dbReference type="Proteomes" id="UP000002748">
    <property type="component" value="Unassembled WGS sequence"/>
</dbReference>
<dbReference type="VEuPathDB" id="FungiDB:A1Q1_04212"/>
<keyword evidence="5 9" id="KW-1133">Transmembrane helix</keyword>
<dbReference type="PANTHER" id="PTHR23502">
    <property type="entry name" value="MAJOR FACILITATOR SUPERFAMILY"/>
    <property type="match status" value="1"/>
</dbReference>
<reference evidence="11 12" key="1">
    <citation type="journal article" date="2012" name="Eukaryot. Cell">
        <title>Draft genome sequence of CBS 2479, the standard type strain of Trichosporon asahii.</title>
        <authorList>
            <person name="Yang R.Y."/>
            <person name="Li H.T."/>
            <person name="Zhu H."/>
            <person name="Zhou G.P."/>
            <person name="Wang M."/>
            <person name="Wang L."/>
        </authorList>
    </citation>
    <scope>NUCLEOTIDE SEQUENCE [LARGE SCALE GENOMIC DNA]</scope>
    <source>
        <strain evidence="12">ATCC 90039 / CBS 2479 / JCM 2466 / KCTC 7840 / NCYC 2677 / UAMH 7654</strain>
    </source>
</reference>
<dbReference type="PANTHER" id="PTHR23502:SF186">
    <property type="entry name" value="MAJOR FACILITATOR SUPERFAMILY (MFS) PROFILE DOMAIN-CONTAINING PROTEIN"/>
    <property type="match status" value="1"/>
</dbReference>